<feature type="domain" description="Asparagine synthetase" evidence="4">
    <location>
        <begin position="230"/>
        <end position="595"/>
    </location>
</feature>
<comment type="catalytic activity">
    <reaction evidence="3">
        <text>L-aspartate + L-glutamine + ATP + H2O = L-asparagine + L-glutamate + AMP + diphosphate + H(+)</text>
        <dbReference type="Rhea" id="RHEA:12228"/>
        <dbReference type="ChEBI" id="CHEBI:15377"/>
        <dbReference type="ChEBI" id="CHEBI:15378"/>
        <dbReference type="ChEBI" id="CHEBI:29985"/>
        <dbReference type="ChEBI" id="CHEBI:29991"/>
        <dbReference type="ChEBI" id="CHEBI:30616"/>
        <dbReference type="ChEBI" id="CHEBI:33019"/>
        <dbReference type="ChEBI" id="CHEBI:58048"/>
        <dbReference type="ChEBI" id="CHEBI:58359"/>
        <dbReference type="ChEBI" id="CHEBI:456215"/>
        <dbReference type="EC" id="6.3.5.4"/>
    </reaction>
</comment>
<dbReference type="Gene3D" id="3.40.50.620">
    <property type="entry name" value="HUPs"/>
    <property type="match status" value="1"/>
</dbReference>
<sequence>MFRYVAFGWNLASQEQSGAARRLDQVIGADGRWQSAFKRSNLRVYVTGTTLGVNDVYLLPRDQGAILGHLFRRHDATPLGPAEIELSTLEAERIVHSDGRSLVDDFWGRYIAFLPSRTGEPRVLRDPTGTLPCFRIETQGLSIFSSELEDVLSLLDIPPPPVDWNAVTAHLLLGRIGGRETALEGISQHLGGELASMLPANGKALPLWHAVNIAGRAATVDPADAARRLREATARCVQSWAACYPAILLRLSGGVDSSIVLGNLCPAAAPERVTCLNYHSPGSDSDERAYARLAAQRAGTALVERPLDEGFQLEDLLNAVRTPCPAHYIGGMGSRNMDVEVALAHGASAIFTGTAGDQTFYEFPRTWPAADYLKDHGWDLDFIRVALDSAQLGRVSFWASVRQAITDRSFRGRPGTGAGSHLTLMASEAKEHAARTVHRFVHPGLLDAADLPIGKFHQVSALIHSLDYHNPYRNEASPELVHPLASQPLLEVSLETPTYVLTRGGRGRALARRAFADVLPSAIAARRSKGGMESYAVTALQRNLDFARELLLDGQLVRRGLLDRKRVSSALSDRPSANAAYVAEVHTCIATELWVQRMTTR</sequence>
<gene>
    <name evidence="5" type="ORF">ACG04R_25420</name>
</gene>
<reference evidence="5 6" key="1">
    <citation type="submission" date="2024-08" db="EMBL/GenBank/DDBJ databases">
        <authorList>
            <person name="Lu H."/>
        </authorList>
    </citation>
    <scope>NUCLEOTIDE SEQUENCE [LARGE SCALE GENOMIC DNA]</scope>
    <source>
        <strain evidence="5 6">BYS78W</strain>
    </source>
</reference>
<dbReference type="EC" id="6.3.5.4" evidence="2"/>
<dbReference type="Pfam" id="PF00733">
    <property type="entry name" value="Asn_synthase"/>
    <property type="match status" value="1"/>
</dbReference>
<dbReference type="RefSeq" id="WP_394416741.1">
    <property type="nucleotide sequence ID" value="NZ_JBIGIC010000017.1"/>
</dbReference>
<dbReference type="InterPro" id="IPR014729">
    <property type="entry name" value="Rossmann-like_a/b/a_fold"/>
</dbReference>
<evidence type="ECO:0000256" key="2">
    <source>
        <dbReference type="ARBA" id="ARBA00012737"/>
    </source>
</evidence>
<evidence type="ECO:0000313" key="6">
    <source>
        <dbReference type="Proteomes" id="UP001606134"/>
    </source>
</evidence>
<accession>A0ABW7HKN2</accession>
<dbReference type="EMBL" id="JBIGIC010000017">
    <property type="protein sequence ID" value="MFG6490042.1"/>
    <property type="molecule type" value="Genomic_DNA"/>
</dbReference>
<keyword evidence="6" id="KW-1185">Reference proteome</keyword>
<evidence type="ECO:0000256" key="3">
    <source>
        <dbReference type="ARBA" id="ARBA00048741"/>
    </source>
</evidence>
<dbReference type="InterPro" id="IPR051786">
    <property type="entry name" value="ASN_synthetase/amidase"/>
</dbReference>
<dbReference type="SUPFAM" id="SSF52402">
    <property type="entry name" value="Adenine nucleotide alpha hydrolases-like"/>
    <property type="match status" value="1"/>
</dbReference>
<proteinExistence type="predicted"/>
<comment type="pathway">
    <text evidence="1">Amino-acid biosynthesis; L-asparagine biosynthesis; L-asparagine from L-aspartate (L-Gln route): step 1/1.</text>
</comment>
<dbReference type="InterPro" id="IPR001962">
    <property type="entry name" value="Asn_synthase"/>
</dbReference>
<dbReference type="PANTHER" id="PTHR43284:SF1">
    <property type="entry name" value="ASPARAGINE SYNTHETASE"/>
    <property type="match status" value="1"/>
</dbReference>
<dbReference type="Proteomes" id="UP001606134">
    <property type="component" value="Unassembled WGS sequence"/>
</dbReference>
<protein>
    <recommendedName>
        <fullName evidence="2">asparagine synthase (glutamine-hydrolyzing)</fullName>
        <ecNumber evidence="2">6.3.5.4</ecNumber>
    </recommendedName>
</protein>
<organism evidence="5 6">
    <name type="scientific">Pelomonas candidula</name>
    <dbReference type="NCBI Taxonomy" id="3299025"/>
    <lineage>
        <taxon>Bacteria</taxon>
        <taxon>Pseudomonadati</taxon>
        <taxon>Pseudomonadota</taxon>
        <taxon>Betaproteobacteria</taxon>
        <taxon>Burkholderiales</taxon>
        <taxon>Sphaerotilaceae</taxon>
        <taxon>Roseateles</taxon>
    </lineage>
</organism>
<evidence type="ECO:0000256" key="1">
    <source>
        <dbReference type="ARBA" id="ARBA00005187"/>
    </source>
</evidence>
<comment type="caution">
    <text evidence="5">The sequence shown here is derived from an EMBL/GenBank/DDBJ whole genome shotgun (WGS) entry which is preliminary data.</text>
</comment>
<evidence type="ECO:0000313" key="5">
    <source>
        <dbReference type="EMBL" id="MFG6490042.1"/>
    </source>
</evidence>
<evidence type="ECO:0000259" key="4">
    <source>
        <dbReference type="Pfam" id="PF00733"/>
    </source>
</evidence>
<dbReference type="PANTHER" id="PTHR43284">
    <property type="entry name" value="ASPARAGINE SYNTHETASE (GLUTAMINE-HYDROLYZING)"/>
    <property type="match status" value="1"/>
</dbReference>
<name>A0ABW7HKN2_9BURK</name>